<organism evidence="2 3">
    <name type="scientific">Aspergillus ochraceoroseus</name>
    <dbReference type="NCBI Taxonomy" id="138278"/>
    <lineage>
        <taxon>Eukaryota</taxon>
        <taxon>Fungi</taxon>
        <taxon>Dikarya</taxon>
        <taxon>Ascomycota</taxon>
        <taxon>Pezizomycotina</taxon>
        <taxon>Eurotiomycetes</taxon>
        <taxon>Eurotiomycetidae</taxon>
        <taxon>Eurotiales</taxon>
        <taxon>Aspergillaceae</taxon>
        <taxon>Aspergillus</taxon>
        <taxon>Aspergillus subgen. Nidulantes</taxon>
    </lineage>
</organism>
<feature type="domain" description="HNH nuclease" evidence="1">
    <location>
        <begin position="202"/>
        <end position="286"/>
    </location>
</feature>
<evidence type="ECO:0000313" key="3">
    <source>
        <dbReference type="Proteomes" id="UP000034947"/>
    </source>
</evidence>
<proteinExistence type="predicted"/>
<keyword evidence="3" id="KW-1185">Reference proteome</keyword>
<accession>A0A0F8VFL3</accession>
<dbReference type="OrthoDB" id="2104739at2759"/>
<dbReference type="Proteomes" id="UP000034947">
    <property type="component" value="Unassembled WGS sequence"/>
</dbReference>
<gene>
    <name evidence="2" type="ORF">AOCH_006103</name>
</gene>
<comment type="caution">
    <text evidence="2">The sequence shown here is derived from an EMBL/GenBank/DDBJ whole genome shotgun (WGS) entry which is preliminary data.</text>
</comment>
<protein>
    <recommendedName>
        <fullName evidence="1">HNH nuclease domain-containing protein</fullName>
    </recommendedName>
</protein>
<dbReference type="InterPro" id="IPR003615">
    <property type="entry name" value="HNH_nuc"/>
</dbReference>
<dbReference type="VEuPathDB" id="FungiDB:P175DRAFT_0438077"/>
<dbReference type="EMBL" id="JYKN01001070">
    <property type="protein sequence ID" value="KKK21886.1"/>
    <property type="molecule type" value="Genomic_DNA"/>
</dbReference>
<reference evidence="2 3" key="1">
    <citation type="submission" date="2015-02" db="EMBL/GenBank/DDBJ databases">
        <title>Draft Genome Sequences of Two Closely-Related Aflatoxigenic Aspergillus Species Obtained from the Cote d'Ivoire.</title>
        <authorList>
            <person name="Moore G.G."/>
            <person name="Beltz S.B."/>
            <person name="Mack B.M."/>
        </authorList>
    </citation>
    <scope>NUCLEOTIDE SEQUENCE [LARGE SCALE GENOMIC DNA]</scope>
    <source>
        <strain evidence="2 3">SRRC1432</strain>
    </source>
</reference>
<sequence length="377" mass="42666">MAVPLHQHHSSLEGVIFPTPEEHDEATNLFNRLIEHFEPLQASSNDYKPITLLRLTKGGVSAEDEFLELFFTFIECDRLGVTEPRLAETLATLHNFEGWTSEEQHGLSQSLVEFSSFLMDNFFLPLKSLAAKTPQPTPAFLSRPDLSESAIGTPKRVSNLRKCCLTRDRHRCVVTRKFDLREAEARYRIDGANVKDDNGNSLLEETGNTTFLEVAHIIPHSLISHGDISGEAKLTERKQIAHKILKMFNPGAVYLISGIDIDRPINALTLTQELHQLFGNFEIAFEPVQDQPHTYKIDYVNTTRMFRPDNLLPVTRTLFITPDRSMEPPSPQLLELHRAIGRILHLSAAGEYIDKLIRDMEDIEGGGGSLFERVYSH</sequence>
<dbReference type="AlphaFoldDB" id="A0A0F8VFL3"/>
<dbReference type="Pfam" id="PF13391">
    <property type="entry name" value="HNH_2"/>
    <property type="match status" value="1"/>
</dbReference>
<name>A0A0F8VFL3_9EURO</name>
<evidence type="ECO:0000259" key="1">
    <source>
        <dbReference type="Pfam" id="PF13391"/>
    </source>
</evidence>
<evidence type="ECO:0000313" key="2">
    <source>
        <dbReference type="EMBL" id="KKK21886.1"/>
    </source>
</evidence>